<feature type="transmembrane region" description="Helical" evidence="7">
    <location>
        <begin position="12"/>
        <end position="37"/>
    </location>
</feature>
<feature type="transmembrane region" description="Helical" evidence="7">
    <location>
        <begin position="202"/>
        <end position="222"/>
    </location>
</feature>
<evidence type="ECO:0000256" key="7">
    <source>
        <dbReference type="SAM" id="Phobius"/>
    </source>
</evidence>
<comment type="subcellular location">
    <subcellularLocation>
        <location evidence="1">Cell membrane</location>
        <topology evidence="1">Multi-pass membrane protein</topology>
    </subcellularLocation>
</comment>
<name>A0A9X2VGK6_9PSEU</name>
<proteinExistence type="predicted"/>
<evidence type="ECO:0000256" key="2">
    <source>
        <dbReference type="ARBA" id="ARBA00022448"/>
    </source>
</evidence>
<dbReference type="Gene3D" id="1.20.1720.10">
    <property type="entry name" value="Multidrug resistance protein D"/>
    <property type="match status" value="1"/>
</dbReference>
<dbReference type="InterPro" id="IPR036259">
    <property type="entry name" value="MFS_trans_sf"/>
</dbReference>
<dbReference type="CDD" id="cd17321">
    <property type="entry name" value="MFS_MMR_MDR_like"/>
    <property type="match status" value="1"/>
</dbReference>
<feature type="transmembrane region" description="Helical" evidence="7">
    <location>
        <begin position="81"/>
        <end position="100"/>
    </location>
</feature>
<organism evidence="9 10">
    <name type="scientific">Umezawaea endophytica</name>
    <dbReference type="NCBI Taxonomy" id="1654476"/>
    <lineage>
        <taxon>Bacteria</taxon>
        <taxon>Bacillati</taxon>
        <taxon>Actinomycetota</taxon>
        <taxon>Actinomycetes</taxon>
        <taxon>Pseudonocardiales</taxon>
        <taxon>Pseudonocardiaceae</taxon>
        <taxon>Umezawaea</taxon>
    </lineage>
</organism>
<feature type="transmembrane region" description="Helical" evidence="7">
    <location>
        <begin position="49"/>
        <end position="69"/>
    </location>
</feature>
<dbReference type="RefSeq" id="WP_259621761.1">
    <property type="nucleotide sequence ID" value="NZ_JANYMP010000002.1"/>
</dbReference>
<evidence type="ECO:0000259" key="8">
    <source>
        <dbReference type="PROSITE" id="PS50850"/>
    </source>
</evidence>
<keyword evidence="4 7" id="KW-0812">Transmembrane</keyword>
<dbReference type="PANTHER" id="PTHR42718:SF46">
    <property type="entry name" value="BLR6921 PROTEIN"/>
    <property type="match status" value="1"/>
</dbReference>
<dbReference type="InterPro" id="IPR004638">
    <property type="entry name" value="EmrB-like"/>
</dbReference>
<feature type="transmembrane region" description="Helical" evidence="7">
    <location>
        <begin position="106"/>
        <end position="128"/>
    </location>
</feature>
<dbReference type="Pfam" id="PF07690">
    <property type="entry name" value="MFS_1"/>
    <property type="match status" value="1"/>
</dbReference>
<dbReference type="InterPro" id="IPR011701">
    <property type="entry name" value="MFS"/>
</dbReference>
<feature type="transmembrane region" description="Helical" evidence="7">
    <location>
        <begin position="299"/>
        <end position="320"/>
    </location>
</feature>
<dbReference type="PRINTS" id="PR01036">
    <property type="entry name" value="TCRTETB"/>
</dbReference>
<dbReference type="InterPro" id="IPR020846">
    <property type="entry name" value="MFS_dom"/>
</dbReference>
<dbReference type="Gene3D" id="1.20.1250.20">
    <property type="entry name" value="MFS general substrate transporter like domains"/>
    <property type="match status" value="1"/>
</dbReference>
<feature type="domain" description="Major facilitator superfamily (MFS) profile" evidence="8">
    <location>
        <begin position="15"/>
        <end position="466"/>
    </location>
</feature>
<feature type="transmembrane region" description="Helical" evidence="7">
    <location>
        <begin position="361"/>
        <end position="382"/>
    </location>
</feature>
<evidence type="ECO:0000313" key="9">
    <source>
        <dbReference type="EMBL" id="MCS7476253.1"/>
    </source>
</evidence>
<protein>
    <submittedName>
        <fullName evidence="9">DHA2 family efflux MFS transporter permease subunit</fullName>
    </submittedName>
</protein>
<reference evidence="9" key="1">
    <citation type="submission" date="2022-08" db="EMBL/GenBank/DDBJ databases">
        <authorList>
            <person name="Tistechok S."/>
            <person name="Samborskyy M."/>
            <person name="Roman I."/>
        </authorList>
    </citation>
    <scope>NUCLEOTIDE SEQUENCE</scope>
    <source>
        <strain evidence="9">DSM 103496</strain>
    </source>
</reference>
<evidence type="ECO:0000256" key="4">
    <source>
        <dbReference type="ARBA" id="ARBA00022692"/>
    </source>
</evidence>
<evidence type="ECO:0000256" key="1">
    <source>
        <dbReference type="ARBA" id="ARBA00004651"/>
    </source>
</evidence>
<dbReference type="Proteomes" id="UP001141259">
    <property type="component" value="Unassembled WGS sequence"/>
</dbReference>
<gene>
    <name evidence="9" type="ORF">NZH93_05265</name>
</gene>
<feature type="transmembrane region" description="Helical" evidence="7">
    <location>
        <begin position="140"/>
        <end position="162"/>
    </location>
</feature>
<evidence type="ECO:0000256" key="5">
    <source>
        <dbReference type="ARBA" id="ARBA00022989"/>
    </source>
</evidence>
<accession>A0A9X2VGK6</accession>
<dbReference type="AlphaFoldDB" id="A0A9X2VGK6"/>
<comment type="caution">
    <text evidence="9">The sequence shown here is derived from an EMBL/GenBank/DDBJ whole genome shotgun (WGS) entry which is preliminary data.</text>
</comment>
<dbReference type="NCBIfam" id="TIGR00711">
    <property type="entry name" value="efflux_EmrB"/>
    <property type="match status" value="1"/>
</dbReference>
<feature type="transmembrane region" description="Helical" evidence="7">
    <location>
        <begin position="394"/>
        <end position="415"/>
    </location>
</feature>
<feature type="transmembrane region" description="Helical" evidence="7">
    <location>
        <begin position="435"/>
        <end position="462"/>
    </location>
</feature>
<sequence length="479" mass="49255">MTDTARRPVDSRWLALVVLCAGMLMIVLDQTIVNVALPAIQADLGFTQGGLAWIVNAYLIAFGGLLLLAGRLGDLIGHKRVFVLGLVVFTVASLLCGLSTTPEMLIGARFVQGVGGALSTAVTLGMIVKMFPQPKEQAKAIGVFSFVAAAGASIGLLLGGVLTQGLNWHWIFFVNVPIGVAAVVLASRLIRTEAGIGLGEGADILGAVLVTGAVMLGVYTIVQAGPDARTLVLGAVAVALLVGFVVRQAKAANPLLPLRVFRSRNVAGANAVQVLMVAGMFGMFFLGTLYMQFVLDYDALRIGLAFLPVAVSIGTLSVGFSARLNARFGERNVLVLGLVLVFVGLLLFVRAPVDGTYLEHLLPVMLPLGIGVGLSFPALMTLAMSGATPDDAGLASGLVNTTAQVGGALGLAILATTSTSRTATLLAEGVPTAQALTSGFHLAFGISAGLVALALVVAVTVVRPIAVTATDAPRPMAFH</sequence>
<keyword evidence="6 7" id="KW-0472">Membrane</keyword>
<dbReference type="PANTHER" id="PTHR42718">
    <property type="entry name" value="MAJOR FACILITATOR SUPERFAMILY MULTIDRUG TRANSPORTER MFSC"/>
    <property type="match status" value="1"/>
</dbReference>
<feature type="transmembrane region" description="Helical" evidence="7">
    <location>
        <begin position="168"/>
        <end position="190"/>
    </location>
</feature>
<feature type="transmembrane region" description="Helical" evidence="7">
    <location>
        <begin position="267"/>
        <end position="293"/>
    </location>
</feature>
<keyword evidence="5 7" id="KW-1133">Transmembrane helix</keyword>
<feature type="transmembrane region" description="Helical" evidence="7">
    <location>
        <begin position="332"/>
        <end position="349"/>
    </location>
</feature>
<keyword evidence="10" id="KW-1185">Reference proteome</keyword>
<keyword evidence="3" id="KW-1003">Cell membrane</keyword>
<dbReference type="SUPFAM" id="SSF103473">
    <property type="entry name" value="MFS general substrate transporter"/>
    <property type="match status" value="1"/>
</dbReference>
<keyword evidence="2" id="KW-0813">Transport</keyword>
<dbReference type="PROSITE" id="PS50850">
    <property type="entry name" value="MFS"/>
    <property type="match status" value="1"/>
</dbReference>
<dbReference type="GO" id="GO:0022857">
    <property type="term" value="F:transmembrane transporter activity"/>
    <property type="evidence" value="ECO:0007669"/>
    <property type="project" value="InterPro"/>
</dbReference>
<evidence type="ECO:0000256" key="3">
    <source>
        <dbReference type="ARBA" id="ARBA00022475"/>
    </source>
</evidence>
<feature type="transmembrane region" description="Helical" evidence="7">
    <location>
        <begin position="228"/>
        <end position="246"/>
    </location>
</feature>
<dbReference type="GO" id="GO:0005886">
    <property type="term" value="C:plasma membrane"/>
    <property type="evidence" value="ECO:0007669"/>
    <property type="project" value="UniProtKB-SubCell"/>
</dbReference>
<evidence type="ECO:0000256" key="6">
    <source>
        <dbReference type="ARBA" id="ARBA00023136"/>
    </source>
</evidence>
<dbReference type="EMBL" id="JANYMP010000002">
    <property type="protein sequence ID" value="MCS7476253.1"/>
    <property type="molecule type" value="Genomic_DNA"/>
</dbReference>
<evidence type="ECO:0000313" key="10">
    <source>
        <dbReference type="Proteomes" id="UP001141259"/>
    </source>
</evidence>